<gene>
    <name evidence="1" type="ORF">B5M42_16085</name>
</gene>
<evidence type="ECO:0000313" key="1">
    <source>
        <dbReference type="EMBL" id="TFE85919.1"/>
    </source>
</evidence>
<dbReference type="AlphaFoldDB" id="A0A4Y8PY97"/>
<protein>
    <recommendedName>
        <fullName evidence="3">VRR-NUC domain-containing protein</fullName>
    </recommendedName>
</protein>
<comment type="caution">
    <text evidence="1">The sequence shown here is derived from an EMBL/GenBank/DDBJ whole genome shotgun (WGS) entry which is preliminary data.</text>
</comment>
<evidence type="ECO:0008006" key="3">
    <source>
        <dbReference type="Google" id="ProtNLM"/>
    </source>
</evidence>
<accession>A0A4Y8PY97</accession>
<keyword evidence="2" id="KW-1185">Reference proteome</keyword>
<reference evidence="1 2" key="1">
    <citation type="submission" date="2017-03" db="EMBL/GenBank/DDBJ databases">
        <title>Isolation of Levoglucosan Utilizing Bacteria.</title>
        <authorList>
            <person name="Arya A.S."/>
        </authorList>
    </citation>
    <scope>NUCLEOTIDE SEQUENCE [LARGE SCALE GENOMIC DNA]</scope>
    <source>
        <strain evidence="1 2">MEC069</strain>
    </source>
</reference>
<dbReference type="Proteomes" id="UP000298246">
    <property type="component" value="Unassembled WGS sequence"/>
</dbReference>
<evidence type="ECO:0000313" key="2">
    <source>
        <dbReference type="Proteomes" id="UP000298246"/>
    </source>
</evidence>
<sequence length="177" mass="20431">MDILIPTRKLIFTNEQKARWKDGQRDDCADPYCRKLPGTSGFGEYIAGQFYESLGYAWIHHDFNLLGGNKLGKYPRAEAILRSYFGDERFERGRQLYASFSPFVDMQEPDLLLYKPDGSDLRFAECKRDDTGDKLNDSQVRGLALLRLLFDCPVEVVHIVEKGREDRIADGPLRWAF</sequence>
<dbReference type="OrthoDB" id="2965842at2"/>
<organism evidence="1 2">
    <name type="scientific">Paenibacillus athensensis</name>
    <dbReference type="NCBI Taxonomy" id="1967502"/>
    <lineage>
        <taxon>Bacteria</taxon>
        <taxon>Bacillati</taxon>
        <taxon>Bacillota</taxon>
        <taxon>Bacilli</taxon>
        <taxon>Bacillales</taxon>
        <taxon>Paenibacillaceae</taxon>
        <taxon>Paenibacillus</taxon>
    </lineage>
</organism>
<dbReference type="RefSeq" id="WP_134754626.1">
    <property type="nucleotide sequence ID" value="NZ_MYFO02000006.1"/>
</dbReference>
<proteinExistence type="predicted"/>
<dbReference type="EMBL" id="MYFO01000022">
    <property type="protein sequence ID" value="TFE85919.1"/>
    <property type="molecule type" value="Genomic_DNA"/>
</dbReference>
<name>A0A4Y8PY97_9BACL</name>